<protein>
    <submittedName>
        <fullName evidence="1">Uncharacterized protein</fullName>
    </submittedName>
</protein>
<dbReference type="EMBL" id="CAAALY010268367">
    <property type="protein sequence ID" value="VEL41206.1"/>
    <property type="molecule type" value="Genomic_DNA"/>
</dbReference>
<accession>A0A3S5C7Y0</accession>
<evidence type="ECO:0000313" key="1">
    <source>
        <dbReference type="EMBL" id="VEL41206.1"/>
    </source>
</evidence>
<sequence>MFDNFLVNLVWPHHNLIFSLSIGYFDSGLQSGFRHGPVDPILIFLVDLFHSVPVAPSVSLKHYFSRSLKLPHQTEPLSSDFHDYRDYAFPSRIVSLLKLMLSEQTVDAYLWLHVASKTLSVPHLLHRDLFSSDFPLQQCQWGKLRCGIRVYKYVWSKCGNGAVGNSGRSGEYPGITTDQERVINKTNQLDDEDNQFYIQRNLL</sequence>
<name>A0A3S5C7Y0_9PLAT</name>
<reference evidence="1" key="1">
    <citation type="submission" date="2018-11" db="EMBL/GenBank/DDBJ databases">
        <authorList>
            <consortium name="Pathogen Informatics"/>
        </authorList>
    </citation>
    <scope>NUCLEOTIDE SEQUENCE</scope>
</reference>
<comment type="caution">
    <text evidence="1">The sequence shown here is derived from an EMBL/GenBank/DDBJ whole genome shotgun (WGS) entry which is preliminary data.</text>
</comment>
<evidence type="ECO:0000313" key="2">
    <source>
        <dbReference type="Proteomes" id="UP000784294"/>
    </source>
</evidence>
<organism evidence="1 2">
    <name type="scientific">Protopolystoma xenopodis</name>
    <dbReference type="NCBI Taxonomy" id="117903"/>
    <lineage>
        <taxon>Eukaryota</taxon>
        <taxon>Metazoa</taxon>
        <taxon>Spiralia</taxon>
        <taxon>Lophotrochozoa</taxon>
        <taxon>Platyhelminthes</taxon>
        <taxon>Monogenea</taxon>
        <taxon>Polyopisthocotylea</taxon>
        <taxon>Polystomatidea</taxon>
        <taxon>Polystomatidae</taxon>
        <taxon>Protopolystoma</taxon>
    </lineage>
</organism>
<gene>
    <name evidence="1" type="ORF">PXEA_LOCUS34646</name>
</gene>
<dbReference type="Proteomes" id="UP000784294">
    <property type="component" value="Unassembled WGS sequence"/>
</dbReference>
<proteinExistence type="predicted"/>
<dbReference type="AlphaFoldDB" id="A0A3S5C7Y0"/>
<keyword evidence="2" id="KW-1185">Reference proteome</keyword>